<evidence type="ECO:0000256" key="1">
    <source>
        <dbReference type="ARBA" id="ARBA00002397"/>
    </source>
</evidence>
<keyword evidence="5" id="KW-0969">Cilium</keyword>
<comment type="similarity">
    <text evidence="2">Belongs to the FlgN family.</text>
</comment>
<dbReference type="Pfam" id="PF05130">
    <property type="entry name" value="FlgN"/>
    <property type="match status" value="1"/>
</dbReference>
<name>A0A1X1D167_9GAMM</name>
<organism evidence="5 6">
    <name type="scientific">Pantoea rwandensis</name>
    <dbReference type="NCBI Taxonomy" id="1076550"/>
    <lineage>
        <taxon>Bacteria</taxon>
        <taxon>Pseudomonadati</taxon>
        <taxon>Pseudomonadota</taxon>
        <taxon>Gammaproteobacteria</taxon>
        <taxon>Enterobacterales</taxon>
        <taxon>Erwiniaceae</taxon>
        <taxon>Pantoea</taxon>
    </lineage>
</organism>
<sequence>METLHAILAEMKTALEELDAIMVAEVNQLSRTQINPVALQVLTDSKSRLLATLQHYDEQRLQQETRLATAAPYPHQVRLFVIWQQIAERVRRTQALNAEVDVQLQGHLRKTQQVQKVVERVGGQHRLYGPSGESRQEPGGGKYDISV</sequence>
<dbReference type="EMBL" id="MLFR01000004">
    <property type="protein sequence ID" value="ORM70428.1"/>
    <property type="molecule type" value="Genomic_DNA"/>
</dbReference>
<dbReference type="SUPFAM" id="SSF140566">
    <property type="entry name" value="FlgN-like"/>
    <property type="match status" value="1"/>
</dbReference>
<dbReference type="AlphaFoldDB" id="A0A1X1D167"/>
<evidence type="ECO:0000256" key="4">
    <source>
        <dbReference type="SAM" id="MobiDB-lite"/>
    </source>
</evidence>
<proteinExistence type="inferred from homology"/>
<comment type="function">
    <text evidence="1">Required for the efficient initiation of filament assembly.</text>
</comment>
<feature type="compositionally biased region" description="Gly residues" evidence="4">
    <location>
        <begin position="138"/>
        <end position="147"/>
    </location>
</feature>
<reference evidence="5 6" key="1">
    <citation type="journal article" date="2017" name="Antonie Van Leeuwenhoek">
        <title>Phylogenomic resolution of the bacterial genus Pantoea and its relationship with Erwinia and Tatumella.</title>
        <authorList>
            <person name="Palmer M."/>
            <person name="Steenkamp E.T."/>
            <person name="Coetzee M.P."/>
            <person name="Chan W.Y."/>
            <person name="van Zyl E."/>
            <person name="De Maayer P."/>
            <person name="Coutinho T.A."/>
            <person name="Blom J."/>
            <person name="Smits T.H."/>
            <person name="Duffy B."/>
            <person name="Venter S.N."/>
        </authorList>
    </citation>
    <scope>NUCLEOTIDE SEQUENCE [LARGE SCALE GENOMIC DNA]</scope>
    <source>
        <strain evidence="5 6">LMG 26275</strain>
    </source>
</reference>
<comment type="caution">
    <text evidence="5">The sequence shown here is derived from an EMBL/GenBank/DDBJ whole genome shotgun (WGS) entry which is preliminary data.</text>
</comment>
<dbReference type="GO" id="GO:0044780">
    <property type="term" value="P:bacterial-type flagellum assembly"/>
    <property type="evidence" value="ECO:0007669"/>
    <property type="project" value="InterPro"/>
</dbReference>
<feature type="region of interest" description="Disordered" evidence="4">
    <location>
        <begin position="125"/>
        <end position="147"/>
    </location>
</feature>
<gene>
    <name evidence="5" type="ORF">HA51_06520</name>
</gene>
<accession>A0A1X1D167</accession>
<dbReference type="OrthoDB" id="6462803at2"/>
<dbReference type="InterPro" id="IPR036679">
    <property type="entry name" value="FlgN-like_sf"/>
</dbReference>
<keyword evidence="5" id="KW-0966">Cell projection</keyword>
<evidence type="ECO:0000256" key="2">
    <source>
        <dbReference type="ARBA" id="ARBA00007703"/>
    </source>
</evidence>
<dbReference type="InterPro" id="IPR007809">
    <property type="entry name" value="FlgN-like"/>
</dbReference>
<dbReference type="RefSeq" id="WP_084933470.1">
    <property type="nucleotide sequence ID" value="NZ_MLFR01000004.1"/>
</dbReference>
<keyword evidence="5" id="KW-0282">Flagellum</keyword>
<dbReference type="Proteomes" id="UP000193558">
    <property type="component" value="Unassembled WGS sequence"/>
</dbReference>
<evidence type="ECO:0000256" key="3">
    <source>
        <dbReference type="ARBA" id="ARBA00022795"/>
    </source>
</evidence>
<keyword evidence="3" id="KW-1005">Bacterial flagellum biogenesis</keyword>
<protein>
    <submittedName>
        <fullName evidence="5">Flagella synthesis protein</fullName>
    </submittedName>
</protein>
<evidence type="ECO:0000313" key="5">
    <source>
        <dbReference type="EMBL" id="ORM70428.1"/>
    </source>
</evidence>
<evidence type="ECO:0000313" key="6">
    <source>
        <dbReference type="Proteomes" id="UP000193558"/>
    </source>
</evidence>